<dbReference type="InterPro" id="IPR000212">
    <property type="entry name" value="DNA_helicase_UvrD/REP"/>
</dbReference>
<dbReference type="Gene3D" id="3.40.50.300">
    <property type="entry name" value="P-loop containing nucleotide triphosphate hydrolases"/>
    <property type="match status" value="3"/>
</dbReference>
<protein>
    <recommendedName>
        <fullName evidence="5">DNA 3'-5' helicase II</fullName>
    </recommendedName>
</protein>
<dbReference type="PANTHER" id="PTHR11070:SF2">
    <property type="entry name" value="ATP-DEPENDENT DNA HELICASE SRS2"/>
    <property type="match status" value="1"/>
</dbReference>
<keyword evidence="1 6" id="KW-0547">Nucleotide-binding</keyword>
<evidence type="ECO:0000256" key="2">
    <source>
        <dbReference type="ARBA" id="ARBA00022801"/>
    </source>
</evidence>
<evidence type="ECO:0000313" key="10">
    <source>
        <dbReference type="EMBL" id="EDM75487.1"/>
    </source>
</evidence>
<accession>A6GF90</accession>
<dbReference type="GO" id="GO:0000725">
    <property type="term" value="P:recombinational repair"/>
    <property type="evidence" value="ECO:0007669"/>
    <property type="project" value="TreeGrafter"/>
</dbReference>
<name>A6GF90_9BACT</name>
<reference evidence="10 11" key="1">
    <citation type="submission" date="2007-06" db="EMBL/GenBank/DDBJ databases">
        <authorList>
            <person name="Shimkets L."/>
            <person name="Ferriera S."/>
            <person name="Johnson J."/>
            <person name="Kravitz S."/>
            <person name="Beeson K."/>
            <person name="Sutton G."/>
            <person name="Rogers Y.-H."/>
            <person name="Friedman R."/>
            <person name="Frazier M."/>
            <person name="Venter J.C."/>
        </authorList>
    </citation>
    <scope>NUCLEOTIDE SEQUENCE [LARGE SCALE GENOMIC DNA]</scope>
    <source>
        <strain evidence="10 11">SIR-1</strain>
    </source>
</reference>
<dbReference type="eggNOG" id="COG3973">
    <property type="taxonomic scope" value="Bacteria"/>
</dbReference>
<organism evidence="10 11">
    <name type="scientific">Plesiocystis pacifica SIR-1</name>
    <dbReference type="NCBI Taxonomy" id="391625"/>
    <lineage>
        <taxon>Bacteria</taxon>
        <taxon>Pseudomonadati</taxon>
        <taxon>Myxococcota</taxon>
        <taxon>Polyangia</taxon>
        <taxon>Nannocystales</taxon>
        <taxon>Nannocystaceae</taxon>
        <taxon>Plesiocystis</taxon>
    </lineage>
</organism>
<feature type="binding site" evidence="6">
    <location>
        <begin position="276"/>
        <end position="283"/>
    </location>
    <ligand>
        <name>ATP</name>
        <dbReference type="ChEBI" id="CHEBI:30616"/>
    </ligand>
</feature>
<feature type="region of interest" description="Disordered" evidence="8">
    <location>
        <begin position="510"/>
        <end position="534"/>
    </location>
</feature>
<dbReference type="SUPFAM" id="SSF52540">
    <property type="entry name" value="P-loop containing nucleoside triphosphate hydrolases"/>
    <property type="match status" value="1"/>
</dbReference>
<dbReference type="InterPro" id="IPR027417">
    <property type="entry name" value="P-loop_NTPase"/>
</dbReference>
<dbReference type="Pfam" id="PF13538">
    <property type="entry name" value="UvrD_C_2"/>
    <property type="match status" value="1"/>
</dbReference>
<gene>
    <name evidence="10" type="ORF">PPSIR1_34218</name>
</gene>
<dbReference type="EMBL" id="ABCS01000090">
    <property type="protein sequence ID" value="EDM75487.1"/>
    <property type="molecule type" value="Genomic_DNA"/>
</dbReference>
<evidence type="ECO:0000256" key="6">
    <source>
        <dbReference type="PROSITE-ProRule" id="PRU00560"/>
    </source>
</evidence>
<feature type="domain" description="UvrD-like helicase ATP-binding" evidence="9">
    <location>
        <begin position="255"/>
        <end position="632"/>
    </location>
</feature>
<dbReference type="GO" id="GO:0005829">
    <property type="term" value="C:cytosol"/>
    <property type="evidence" value="ECO:0007669"/>
    <property type="project" value="TreeGrafter"/>
</dbReference>
<keyword evidence="3 6" id="KW-0347">Helicase</keyword>
<dbReference type="Pfam" id="PF00580">
    <property type="entry name" value="UvrD-helicase"/>
    <property type="match status" value="1"/>
</dbReference>
<evidence type="ECO:0000256" key="5">
    <source>
        <dbReference type="ARBA" id="ARBA00034923"/>
    </source>
</evidence>
<dbReference type="Proteomes" id="UP000005801">
    <property type="component" value="Unassembled WGS sequence"/>
</dbReference>
<dbReference type="GO" id="GO:0003677">
    <property type="term" value="F:DNA binding"/>
    <property type="evidence" value="ECO:0007669"/>
    <property type="project" value="InterPro"/>
</dbReference>
<evidence type="ECO:0000256" key="3">
    <source>
        <dbReference type="ARBA" id="ARBA00022806"/>
    </source>
</evidence>
<evidence type="ECO:0000259" key="9">
    <source>
        <dbReference type="PROSITE" id="PS51198"/>
    </source>
</evidence>
<dbReference type="STRING" id="391625.PPSIR1_34218"/>
<evidence type="ECO:0000256" key="8">
    <source>
        <dbReference type="SAM" id="MobiDB-lite"/>
    </source>
</evidence>
<evidence type="ECO:0000256" key="7">
    <source>
        <dbReference type="SAM" id="Coils"/>
    </source>
</evidence>
<keyword evidence="4 6" id="KW-0067">ATP-binding</keyword>
<evidence type="ECO:0000256" key="1">
    <source>
        <dbReference type="ARBA" id="ARBA00022741"/>
    </source>
</evidence>
<dbReference type="PROSITE" id="PS51198">
    <property type="entry name" value="UVRD_HELICASE_ATP_BIND"/>
    <property type="match status" value="1"/>
</dbReference>
<dbReference type="OrthoDB" id="7211215at2"/>
<keyword evidence="11" id="KW-1185">Reference proteome</keyword>
<evidence type="ECO:0000256" key="4">
    <source>
        <dbReference type="ARBA" id="ARBA00022840"/>
    </source>
</evidence>
<evidence type="ECO:0000313" key="11">
    <source>
        <dbReference type="Proteomes" id="UP000005801"/>
    </source>
</evidence>
<dbReference type="AlphaFoldDB" id="A6GF90"/>
<keyword evidence="2 6" id="KW-0378">Hydrolase</keyword>
<dbReference type="RefSeq" id="WP_006975380.1">
    <property type="nucleotide sequence ID" value="NZ_ABCS01000090.1"/>
</dbReference>
<keyword evidence="7" id="KW-0175">Coiled coil</keyword>
<dbReference type="GO" id="GO:0043138">
    <property type="term" value="F:3'-5' DNA helicase activity"/>
    <property type="evidence" value="ECO:0007669"/>
    <property type="project" value="TreeGrafter"/>
</dbReference>
<dbReference type="InterPro" id="IPR027785">
    <property type="entry name" value="UvrD-like_helicase_C"/>
</dbReference>
<feature type="coiled-coil region" evidence="7">
    <location>
        <begin position="51"/>
        <end position="78"/>
    </location>
</feature>
<proteinExistence type="predicted"/>
<sequence>MSERLTSVAPETPSAEPTADALAALAEGGRDIVAEELSILERIQARVEEQLATATHQFEDLNSAMIELRDEIATAKEEDLASLMDQMHQLAALNAKRGSGRTAPVDPQNPYFGHLRLREARMGKLRDVLIGKRTMLDKGDGLSIVDWRNAPVSRLYYRYDELDEYEEEFDDRSIEGTVLLRRSVVVGEGKLRRIDTPQGSFALGRGGAWRDLGREARPSLAGGTGKAVRVPRGQLGVNNDLDGLADKRLQEITALIDKQQFGLITQPESGVVLIQGGAGSGKTTVALHRVAYLAFQDRRRFSPEKMLIVVFNEALVEYIRHVLPSLGVEGVTVTTYRRWSAALLRRLRLDIPAQRTDSTPEAVVRFKKHPMVLEMIAELVAEDLADVERSLEDRLRGRPGGEQVLEQWRKLAKLPPSVRGHRALRWLIEEDGRNLPAKTRAAAETSLRAFRGSVDDVVGDWAELFGDGRRIRNAIASKAPDEFSDSEVNTIVKWCAKKTSALIDWRDHKDEPNLRRDDDDDEPSSPRKPPRLDGEDDAVIMRLYQAKRGGLFVKGKRFEYEHIVIDEAQDLCPIEVRVLLDTASAGRSVTIAGDKAQKMIFDNGFVDWPQLLEDAGLPHVAIQPLKITYRSTRQVMAIAQHVLGHLHDPNDDLIARDGAPVSYFGFSDMGESVAFLGEALRNLMQREPTASVALLTRYPQQAEAYYEALHIAEVPRLRLVSRQDFTFLPGIDVTDVRQVKGLEFDYVIVLDPTRQNYPVRDSARHLLHIACTRTAYQLWLVCSGRPSPLVPQDLIDEDDEQPPG</sequence>
<dbReference type="GO" id="GO:0005524">
    <property type="term" value="F:ATP binding"/>
    <property type="evidence" value="ECO:0007669"/>
    <property type="project" value="UniProtKB-UniRule"/>
</dbReference>
<dbReference type="InterPro" id="IPR014016">
    <property type="entry name" value="UvrD-like_ATP-bd"/>
</dbReference>
<comment type="caution">
    <text evidence="10">The sequence shown here is derived from an EMBL/GenBank/DDBJ whole genome shotgun (WGS) entry which is preliminary data.</text>
</comment>
<dbReference type="PANTHER" id="PTHR11070">
    <property type="entry name" value="UVRD / RECB / PCRA DNA HELICASE FAMILY MEMBER"/>
    <property type="match status" value="1"/>
</dbReference>
<dbReference type="GO" id="GO:0016787">
    <property type="term" value="F:hydrolase activity"/>
    <property type="evidence" value="ECO:0007669"/>
    <property type="project" value="UniProtKB-UniRule"/>
</dbReference>